<dbReference type="InterPro" id="IPR051346">
    <property type="entry name" value="OTU_Deubiquitinase"/>
</dbReference>
<evidence type="ECO:0000313" key="10">
    <source>
        <dbReference type="EMBL" id="EMR61770.1"/>
    </source>
</evidence>
<evidence type="ECO:0000256" key="4">
    <source>
        <dbReference type="ARBA" id="ARBA00022786"/>
    </source>
</evidence>
<dbReference type="OrthoDB" id="3182339at2759"/>
<dbReference type="HOGENOM" id="CLU_007076_1_0_1"/>
<feature type="compositionally biased region" description="Acidic residues" evidence="7">
    <location>
        <begin position="901"/>
        <end position="917"/>
    </location>
</feature>
<dbReference type="PANTHER" id="PTHR13367:SF34">
    <property type="match status" value="1"/>
</dbReference>
<dbReference type="OMA" id="FARERCC"/>
<evidence type="ECO:0000256" key="1">
    <source>
        <dbReference type="ARBA" id="ARBA00000707"/>
    </source>
</evidence>
<keyword evidence="6" id="KW-0788">Thiol protease</keyword>
<name>M7T562_EUTLA</name>
<organism evidence="10 11">
    <name type="scientific">Eutypa lata (strain UCR-EL1)</name>
    <name type="common">Grapevine dieback disease fungus</name>
    <name type="synonym">Eutypa armeniacae</name>
    <dbReference type="NCBI Taxonomy" id="1287681"/>
    <lineage>
        <taxon>Eukaryota</taxon>
        <taxon>Fungi</taxon>
        <taxon>Dikarya</taxon>
        <taxon>Ascomycota</taxon>
        <taxon>Pezizomycotina</taxon>
        <taxon>Sordariomycetes</taxon>
        <taxon>Xylariomycetidae</taxon>
        <taxon>Xylariales</taxon>
        <taxon>Diatrypaceae</taxon>
        <taxon>Eutypa</taxon>
    </lineage>
</organism>
<evidence type="ECO:0000256" key="3">
    <source>
        <dbReference type="ARBA" id="ARBA00022670"/>
    </source>
</evidence>
<dbReference type="KEGG" id="ela:UCREL1_11297"/>
<dbReference type="EC" id="3.4.19.12" evidence="2"/>
<feature type="domain" description="DUF3638" evidence="8">
    <location>
        <begin position="92"/>
        <end position="319"/>
    </location>
</feature>
<reference evidence="11" key="1">
    <citation type="journal article" date="2013" name="Genome Announc.">
        <title>Draft genome sequence of the grapevine dieback fungus Eutypa lata UCR-EL1.</title>
        <authorList>
            <person name="Blanco-Ulate B."/>
            <person name="Rolshausen P.E."/>
            <person name="Cantu D."/>
        </authorList>
    </citation>
    <scope>NUCLEOTIDE SEQUENCE [LARGE SCALE GENOMIC DNA]</scope>
    <source>
        <strain evidence="11">UCR-EL1</strain>
    </source>
</reference>
<dbReference type="Pfam" id="PF12359">
    <property type="entry name" value="DUF3645"/>
    <property type="match status" value="1"/>
</dbReference>
<feature type="domain" description="DUF3645" evidence="9">
    <location>
        <begin position="441"/>
        <end position="476"/>
    </location>
</feature>
<evidence type="ECO:0000256" key="7">
    <source>
        <dbReference type="SAM" id="MobiDB-lite"/>
    </source>
</evidence>
<keyword evidence="3" id="KW-0645">Protease</keyword>
<keyword evidence="4" id="KW-0833">Ubl conjugation pathway</keyword>
<evidence type="ECO:0000313" key="11">
    <source>
        <dbReference type="Proteomes" id="UP000012174"/>
    </source>
</evidence>
<proteinExistence type="predicted"/>
<dbReference type="InterPro" id="IPR022105">
    <property type="entry name" value="DUF3645"/>
</dbReference>
<evidence type="ECO:0000256" key="6">
    <source>
        <dbReference type="ARBA" id="ARBA00022807"/>
    </source>
</evidence>
<evidence type="ECO:0000259" key="9">
    <source>
        <dbReference type="Pfam" id="PF12359"/>
    </source>
</evidence>
<dbReference type="GO" id="GO:0006508">
    <property type="term" value="P:proteolysis"/>
    <property type="evidence" value="ECO:0007669"/>
    <property type="project" value="UniProtKB-KW"/>
</dbReference>
<protein>
    <recommendedName>
        <fullName evidence="2">ubiquitinyl hydrolase 1</fullName>
        <ecNumber evidence="2">3.4.19.12</ecNumber>
    </recommendedName>
</protein>
<dbReference type="STRING" id="1287681.M7T562"/>
<dbReference type="Pfam" id="PF12340">
    <property type="entry name" value="DUF3638"/>
    <property type="match status" value="1"/>
</dbReference>
<comment type="catalytic activity">
    <reaction evidence="1">
        <text>Thiol-dependent hydrolysis of ester, thioester, amide, peptide and isopeptide bonds formed by the C-terminal Gly of ubiquitin (a 76-residue protein attached to proteins as an intracellular targeting signal).</text>
        <dbReference type="EC" id="3.4.19.12"/>
    </reaction>
</comment>
<dbReference type="Proteomes" id="UP000012174">
    <property type="component" value="Unassembled WGS sequence"/>
</dbReference>
<sequence length="1181" mass="133185">MVKAVIRGQGARGSPYAIQDGPTQGLQHWPRLSPRFFLQRLARHWWATLSDDWKDYIVRYGVALTQMQRAGRMLGAIRNHPALMNELRNPGHTNWSPSQYPESLLLEVESGIMIREAQEQIGANMRNPPSPENVVENVAMQLNMGEGKSSVIVPREAAALANGSQLVRVIVAKPQSKQMYQMLISKLGGLLDRQVYQIPFSRSVKVTESEAATIFRTFEDCMTTGGILLIQPEHILSFKLIGIESAVTGKCSLSQSLTETQEFLNFRTRDVVDESDENFSVKFELVYTMGTQRPIEHSPERWICVQRILDIFREVLPEVRGELPQSVEVDSELPGSFPRTRILRHDAKDRILSRIAECVCATGLPGFPIARQPRDVREAVYTYITEFEPSTTVIKLVENPAPNGFWTGSQNTLLLLRGLIAGGILAFSFGEKRWRVDFGLDPSRSPGTRLAVPYRAKDNPSTRSEFSHPDVVIVLTSVSYYYGGLANADLELAFHHLLRSDQAELEYREWIKDAAPGLPLAVQQLVGINLDDRSQCDEMVYPHFRYAKGAIDYFLAHIVFPKEMKEFPHKLSASGWDIGERKPHPTTGFSGTNDSRVVLPLDIRQLDLEDQEHTNALVLENLLRPGNSVELMTPTREPGLSNAQVLLDMVAQMKTPTRVILDVGAQILELDNLEVAKEWLRNVRDTEGTQAVVFVDDNDELCVLDRKGFIEPLQISPYLTQLDMCLVYLDEAHTRGIDLKMPRNYRAAVTLGANLTKDRLVQGNGQAVVFCVSGEIQNKIRERFPTSESSVDSGIAVSDILAWTITETWLDVKRSMPLWAMQGRRHRRHKAILEQIHNKREAGLTKEEADLFLEDEARSLNARYRPRHDTSLEQCTVQNNADPITVRCMQFKDLRPNAEALQEEQERELSPEIEQEREDQRPPPAQPASHEVHRDILQFVCSGELAANSPAYMPAWRSLHDTSAASSFDVMQFSSRLLVTADFRRTVIAAEEKQYTSDSYQRPVQWILTSLRSHACAVSDMIVVSPYEANELLPRIAQSNYVALHIYAPRPNLGYRALDKLELYTVSGRLGARELPCPLVTELNLFAGQLYLSSFEEYVEVCKFLGLAWQPARDGEVIAADGFILEDSDGRVGGESGLQKSPVRFCKVLSTKIRRNCESINKTHMGKLLDNQLLAPDDFED</sequence>
<feature type="region of interest" description="Disordered" evidence="7">
    <location>
        <begin position="899"/>
        <end position="931"/>
    </location>
</feature>
<dbReference type="PANTHER" id="PTHR13367">
    <property type="entry name" value="UBIQUITIN THIOESTERASE"/>
    <property type="match status" value="1"/>
</dbReference>
<accession>M7T562</accession>
<gene>
    <name evidence="10" type="ORF">UCREL1_11297</name>
</gene>
<dbReference type="eggNOG" id="ENOG502QUFK">
    <property type="taxonomic scope" value="Eukaryota"/>
</dbReference>
<keyword evidence="11" id="KW-1185">Reference proteome</keyword>
<evidence type="ECO:0000256" key="2">
    <source>
        <dbReference type="ARBA" id="ARBA00012759"/>
    </source>
</evidence>
<keyword evidence="5" id="KW-0378">Hydrolase</keyword>
<dbReference type="AlphaFoldDB" id="M7T562"/>
<dbReference type="GO" id="GO:0004843">
    <property type="term" value="F:cysteine-type deubiquitinase activity"/>
    <property type="evidence" value="ECO:0007669"/>
    <property type="project" value="UniProtKB-EC"/>
</dbReference>
<dbReference type="InterPro" id="IPR022099">
    <property type="entry name" value="DUF3638"/>
</dbReference>
<dbReference type="EMBL" id="KB707550">
    <property type="protein sequence ID" value="EMR61770.1"/>
    <property type="molecule type" value="Genomic_DNA"/>
</dbReference>
<evidence type="ECO:0000256" key="5">
    <source>
        <dbReference type="ARBA" id="ARBA00022801"/>
    </source>
</evidence>
<evidence type="ECO:0000259" key="8">
    <source>
        <dbReference type="Pfam" id="PF12340"/>
    </source>
</evidence>